<dbReference type="PANTHER" id="PTHR47245:SF2">
    <property type="entry name" value="PEPTIDYL-PROLYL CIS-TRANS ISOMERASE HP_0175-RELATED"/>
    <property type="match status" value="1"/>
</dbReference>
<keyword evidence="9" id="KW-0175">Coiled coil</keyword>
<dbReference type="PANTHER" id="PTHR47245">
    <property type="entry name" value="PEPTIDYLPROLYL ISOMERASE"/>
    <property type="match status" value="1"/>
</dbReference>
<comment type="similarity">
    <text evidence="2">Belongs to the PpiC/parvulin rotamase family.</text>
</comment>
<keyword evidence="5 8" id="KW-0697">Rotamase</keyword>
<dbReference type="PROSITE" id="PS50198">
    <property type="entry name" value="PPIC_PPIASE_2"/>
    <property type="match status" value="1"/>
</dbReference>
<sequence length="285" mass="30868">MVGFSRFSVAVAAMMALSTPALAQTEPTRDTVLATVNGTEITVGHLLAARDSLPEQFRDMPGDALFQPLVEQLIEQTALMQEAEGTLSTREQIAFENEQRAFIANAALTRAAMAAISEENVEEAYAAFVTEFDGREPTPEFNASHIIVETEEEAAALRAELDDGADFAELAREHSIDGAAAGGGSLGWFGLGAMIPEFEQAVQTLEVGEYLGPLETQFGWHLVLLNDTRMSSAPELEDVREALEENLQREAAQAALTRATDAATIERNYEDVDTSVLSRSDLLDD</sequence>
<dbReference type="InterPro" id="IPR000297">
    <property type="entry name" value="PPIase_PpiC"/>
</dbReference>
<feature type="chain" id="PRO_5014972434" description="Parvulin-like PPIase" evidence="10">
    <location>
        <begin position="24"/>
        <end position="285"/>
    </location>
</feature>
<organism evidence="12 13">
    <name type="scientific">Roseinatronobacter bogoriensis subsp. barguzinensis</name>
    <dbReference type="NCBI Taxonomy" id="441209"/>
    <lineage>
        <taxon>Bacteria</taxon>
        <taxon>Pseudomonadati</taxon>
        <taxon>Pseudomonadota</taxon>
        <taxon>Alphaproteobacteria</taxon>
        <taxon>Rhodobacterales</taxon>
        <taxon>Paracoccaceae</taxon>
        <taxon>Roseinatronobacter</taxon>
    </lineage>
</organism>
<gene>
    <name evidence="12" type="ORF">BG454_16255</name>
</gene>
<dbReference type="InterPro" id="IPR050245">
    <property type="entry name" value="PrsA_foldase"/>
</dbReference>
<evidence type="ECO:0000256" key="4">
    <source>
        <dbReference type="ARBA" id="ARBA00018370"/>
    </source>
</evidence>
<dbReference type="Pfam" id="PF00639">
    <property type="entry name" value="Rotamase"/>
    <property type="match status" value="1"/>
</dbReference>
<dbReference type="OrthoDB" id="14196at2"/>
<dbReference type="RefSeq" id="WP_071482306.1">
    <property type="nucleotide sequence ID" value="NZ_CP024899.1"/>
</dbReference>
<dbReference type="Proteomes" id="UP000228948">
    <property type="component" value="Chromosome"/>
</dbReference>
<keyword evidence="8 12" id="KW-0413">Isomerase</keyword>
<dbReference type="SUPFAM" id="SSF109998">
    <property type="entry name" value="Triger factor/SurA peptide-binding domain-like"/>
    <property type="match status" value="1"/>
</dbReference>
<comment type="catalytic activity">
    <reaction evidence="1">
        <text>[protein]-peptidylproline (omega=180) = [protein]-peptidylproline (omega=0)</text>
        <dbReference type="Rhea" id="RHEA:16237"/>
        <dbReference type="Rhea" id="RHEA-COMP:10747"/>
        <dbReference type="Rhea" id="RHEA-COMP:10748"/>
        <dbReference type="ChEBI" id="CHEBI:83833"/>
        <dbReference type="ChEBI" id="CHEBI:83834"/>
        <dbReference type="EC" id="5.2.1.8"/>
    </reaction>
</comment>
<evidence type="ECO:0000256" key="3">
    <source>
        <dbReference type="ARBA" id="ARBA00013194"/>
    </source>
</evidence>
<dbReference type="EC" id="5.2.1.8" evidence="3"/>
<dbReference type="SUPFAM" id="SSF54534">
    <property type="entry name" value="FKBP-like"/>
    <property type="match status" value="1"/>
</dbReference>
<evidence type="ECO:0000256" key="2">
    <source>
        <dbReference type="ARBA" id="ARBA00007656"/>
    </source>
</evidence>
<protein>
    <recommendedName>
        <fullName evidence="4">Parvulin-like PPIase</fullName>
        <ecNumber evidence="3">5.2.1.8</ecNumber>
    </recommendedName>
    <alternativeName>
        <fullName evidence="6">Peptidyl-prolyl cis-trans isomerase plp</fullName>
    </alternativeName>
    <alternativeName>
        <fullName evidence="7">Rotamase plp</fullName>
    </alternativeName>
</protein>
<feature type="coiled-coil region" evidence="9">
    <location>
        <begin position="233"/>
        <end position="260"/>
    </location>
</feature>
<dbReference type="InterPro" id="IPR027304">
    <property type="entry name" value="Trigger_fact/SurA_dom_sf"/>
</dbReference>
<evidence type="ECO:0000256" key="7">
    <source>
        <dbReference type="ARBA" id="ARBA00031484"/>
    </source>
</evidence>
<dbReference type="Gene3D" id="3.10.50.40">
    <property type="match status" value="1"/>
</dbReference>
<dbReference type="STRING" id="441209.GCA_001870665_03036"/>
<keyword evidence="10" id="KW-0732">Signal</keyword>
<proteinExistence type="inferred from homology"/>
<evidence type="ECO:0000313" key="13">
    <source>
        <dbReference type="Proteomes" id="UP000228948"/>
    </source>
</evidence>
<dbReference type="AlphaFoldDB" id="A0A2K8KG58"/>
<evidence type="ECO:0000256" key="6">
    <source>
        <dbReference type="ARBA" id="ARBA00030642"/>
    </source>
</evidence>
<feature type="signal peptide" evidence="10">
    <location>
        <begin position="1"/>
        <end position="23"/>
    </location>
</feature>
<dbReference type="InterPro" id="IPR046357">
    <property type="entry name" value="PPIase_dom_sf"/>
</dbReference>
<keyword evidence="13" id="KW-1185">Reference proteome</keyword>
<dbReference type="KEGG" id="rbg:BG454_16255"/>
<evidence type="ECO:0000256" key="10">
    <source>
        <dbReference type="SAM" id="SignalP"/>
    </source>
</evidence>
<evidence type="ECO:0000256" key="5">
    <source>
        <dbReference type="ARBA" id="ARBA00023110"/>
    </source>
</evidence>
<evidence type="ECO:0000256" key="8">
    <source>
        <dbReference type="PROSITE-ProRule" id="PRU00278"/>
    </source>
</evidence>
<feature type="domain" description="PpiC" evidence="11">
    <location>
        <begin position="138"/>
        <end position="227"/>
    </location>
</feature>
<evidence type="ECO:0000256" key="1">
    <source>
        <dbReference type="ARBA" id="ARBA00000971"/>
    </source>
</evidence>
<dbReference type="EMBL" id="CP024899">
    <property type="protein sequence ID" value="ATX67976.1"/>
    <property type="molecule type" value="Genomic_DNA"/>
</dbReference>
<evidence type="ECO:0000256" key="9">
    <source>
        <dbReference type="SAM" id="Coils"/>
    </source>
</evidence>
<reference evidence="12 13" key="1">
    <citation type="submission" date="2017-11" db="EMBL/GenBank/DDBJ databases">
        <title>Revised Sequence and Annotation of the Rhodobaca barguzinensis strain alga05 Genome.</title>
        <authorList>
            <person name="Kopejtka K."/>
            <person name="Tomasch J.M."/>
            <person name="Bunk B."/>
            <person name="Koblizek M."/>
        </authorList>
    </citation>
    <scope>NUCLEOTIDE SEQUENCE [LARGE SCALE GENOMIC DNA]</scope>
    <source>
        <strain evidence="13">alga05</strain>
    </source>
</reference>
<name>A0A2K8KG58_9RHOB</name>
<evidence type="ECO:0000313" key="12">
    <source>
        <dbReference type="EMBL" id="ATX67976.1"/>
    </source>
</evidence>
<dbReference type="Gene3D" id="1.10.8.1040">
    <property type="match status" value="1"/>
</dbReference>
<accession>A0A2K8KG58</accession>
<dbReference type="GO" id="GO:0003755">
    <property type="term" value="F:peptidyl-prolyl cis-trans isomerase activity"/>
    <property type="evidence" value="ECO:0007669"/>
    <property type="project" value="UniProtKB-KW"/>
</dbReference>
<evidence type="ECO:0000259" key="11">
    <source>
        <dbReference type="PROSITE" id="PS50198"/>
    </source>
</evidence>